<dbReference type="Proteomes" id="UP000317257">
    <property type="component" value="Unassembled WGS sequence"/>
</dbReference>
<comment type="caution">
    <text evidence="1">The sequence shown here is derived from an EMBL/GenBank/DDBJ whole genome shotgun (WGS) entry which is preliminary data.</text>
</comment>
<sequence length="168" mass="18708">MADTAAKLTPLRHEQQPLCGSKATISHGRLRYLRESRVTSAFLASNDVEAWPKLRLMHIADTLHMRYSRKGDIKSNILATRASEKCRDIFRAACRIDGVSLDKSPALVEGNSVRWSRSSMPLGLSACKEEFNVRFGELPVAQGHLRKLQLSHVGLDSKNVYEGEDSSS</sequence>
<proteinExistence type="predicted"/>
<evidence type="ECO:0000313" key="1">
    <source>
        <dbReference type="EMBL" id="TWU73196.1"/>
    </source>
</evidence>
<accession>A0A5C6GB65</accession>
<evidence type="ECO:0000313" key="2">
    <source>
        <dbReference type="Proteomes" id="UP000317257"/>
    </source>
</evidence>
<organism evidence="1 2">
    <name type="scientific">Metarhizium rileyi (strain RCEF 4871)</name>
    <name type="common">Nomuraea rileyi</name>
    <dbReference type="NCBI Taxonomy" id="1649241"/>
    <lineage>
        <taxon>Eukaryota</taxon>
        <taxon>Fungi</taxon>
        <taxon>Dikarya</taxon>
        <taxon>Ascomycota</taxon>
        <taxon>Pezizomycotina</taxon>
        <taxon>Sordariomycetes</taxon>
        <taxon>Hypocreomycetidae</taxon>
        <taxon>Hypocreales</taxon>
        <taxon>Clavicipitaceae</taxon>
        <taxon>Metarhizium</taxon>
    </lineage>
</organism>
<protein>
    <submittedName>
        <fullName evidence="1">Uncharacterized protein</fullName>
    </submittedName>
</protein>
<dbReference type="AlphaFoldDB" id="A0A5C6GB65"/>
<dbReference type="EMBL" id="SBHS01000020">
    <property type="protein sequence ID" value="TWU73196.1"/>
    <property type="molecule type" value="Genomic_DNA"/>
</dbReference>
<name>A0A5C6GB65_METRR</name>
<gene>
    <name evidence="1" type="ORF">ED733_004325</name>
</gene>
<reference evidence="2" key="1">
    <citation type="submission" date="2018-12" db="EMBL/GenBank/DDBJ databases">
        <title>The complete genome of Metarhizium rileyi, a key fungal pathogen of Lepidoptera.</title>
        <authorList>
            <person name="Binneck E."/>
            <person name="Lastra C.C.L."/>
            <person name="Sosa-Gomez D.R."/>
        </authorList>
    </citation>
    <scope>NUCLEOTIDE SEQUENCE [LARGE SCALE GENOMIC DNA]</scope>
    <source>
        <strain evidence="2">Cep018-CH2</strain>
    </source>
</reference>